<accession>B8KSK7</accession>
<evidence type="ECO:0000256" key="3">
    <source>
        <dbReference type="ARBA" id="ARBA00023163"/>
    </source>
</evidence>
<reference evidence="6" key="1">
    <citation type="journal article" date="2013" name="BMC Microbiol.">
        <title>Taxonomy and evolution of bacteriochlorophyll a-containing members of the OM60/NOR5 clade of marine gammaproteobacteria: description of Luminiphilus syltensis gen. nov., sp. nov., reclassification of Haliea rubra as Pseudohaliea rubra gen. nov., comb. nov., and emendation of Chromatocurvus halotolerans.</title>
        <authorList>
            <person name="Spring S."/>
            <person name="Riedel T."/>
            <person name="Sproer C."/>
            <person name="Yan S."/>
            <person name="Harder J."/>
            <person name="Fuchs B.M."/>
        </authorList>
    </citation>
    <scope>NUCLEOTIDE SEQUENCE [LARGE SCALE GENOMIC DNA]</scope>
    <source>
        <strain evidence="6">NOR51-B</strain>
    </source>
</reference>
<protein>
    <submittedName>
        <fullName evidence="5">Transcriptional regulator, LuxR family</fullName>
    </submittedName>
</protein>
<dbReference type="AlphaFoldDB" id="B8KSK7"/>
<sequence length="279" mass="31732">MVDLKTLNRWNVDLARVIETLGTDDFFPTLFEALRTQVKLSYPQAWLYHRDLPPQILSHDIPKRAVKLQIDRYLEGPYQEDPFYQTSIASPRSHIYRLGTLTSGKLPDSGYYRDYYQDTDTVDEVMFLSRLDGGSVTNLCVMRLPQQGPFTQDEYDLLYALAEPVAAVIKSHCLRDDFAVRNLLKPGIDHQIDIAFSSFGASYVSGREREVLELMLRGYGTATSAERLGISVETVRRHRKSIYGKLDVNSQADLFSLFINTMPFIGQAGGEDPLKIYMG</sequence>
<dbReference type="PROSITE" id="PS50043">
    <property type="entry name" value="HTH_LUXR_2"/>
    <property type="match status" value="1"/>
</dbReference>
<dbReference type="HOGENOM" id="CLU_067793_0_0_6"/>
<keyword evidence="6" id="KW-1185">Reference proteome</keyword>
<dbReference type="EMBL" id="DS999411">
    <property type="protein sequence ID" value="EED34234.1"/>
    <property type="molecule type" value="Genomic_DNA"/>
</dbReference>
<evidence type="ECO:0000313" key="6">
    <source>
        <dbReference type="Proteomes" id="UP000004699"/>
    </source>
</evidence>
<keyword evidence="2" id="KW-0238">DNA-binding</keyword>
<evidence type="ECO:0000259" key="4">
    <source>
        <dbReference type="PROSITE" id="PS50043"/>
    </source>
</evidence>
<dbReference type="STRING" id="565045.NOR51B_171"/>
<dbReference type="GO" id="GO:0006355">
    <property type="term" value="P:regulation of DNA-templated transcription"/>
    <property type="evidence" value="ECO:0007669"/>
    <property type="project" value="InterPro"/>
</dbReference>
<organism evidence="5 6">
    <name type="scientific">Luminiphilus syltensis NOR5-1B</name>
    <dbReference type="NCBI Taxonomy" id="565045"/>
    <lineage>
        <taxon>Bacteria</taxon>
        <taxon>Pseudomonadati</taxon>
        <taxon>Pseudomonadota</taxon>
        <taxon>Gammaproteobacteria</taxon>
        <taxon>Cellvibrionales</taxon>
        <taxon>Halieaceae</taxon>
        <taxon>Luminiphilus</taxon>
    </lineage>
</organism>
<evidence type="ECO:0000313" key="5">
    <source>
        <dbReference type="EMBL" id="EED34234.1"/>
    </source>
</evidence>
<keyword evidence="1" id="KW-0805">Transcription regulation</keyword>
<dbReference type="SUPFAM" id="SSF46894">
    <property type="entry name" value="C-terminal effector domain of the bipartite response regulators"/>
    <property type="match status" value="1"/>
</dbReference>
<dbReference type="OrthoDB" id="343383at2"/>
<dbReference type="PRINTS" id="PR00038">
    <property type="entry name" value="HTHLUXR"/>
</dbReference>
<dbReference type="InterPro" id="IPR036388">
    <property type="entry name" value="WH-like_DNA-bd_sf"/>
</dbReference>
<dbReference type="PANTHER" id="PTHR44688:SF16">
    <property type="entry name" value="DNA-BINDING TRANSCRIPTIONAL ACTIVATOR DEVR_DOSR"/>
    <property type="match status" value="1"/>
</dbReference>
<gene>
    <name evidence="5" type="ORF">NOR51B_171</name>
</gene>
<keyword evidence="3" id="KW-0804">Transcription</keyword>
<evidence type="ECO:0000256" key="2">
    <source>
        <dbReference type="ARBA" id="ARBA00023125"/>
    </source>
</evidence>
<dbReference type="RefSeq" id="WP_009018982.1">
    <property type="nucleotide sequence ID" value="NZ_DS999411.1"/>
</dbReference>
<name>B8KSK7_9GAMM</name>
<dbReference type="Pfam" id="PF00196">
    <property type="entry name" value="GerE"/>
    <property type="match status" value="1"/>
</dbReference>
<dbReference type="CDD" id="cd06170">
    <property type="entry name" value="LuxR_C_like"/>
    <property type="match status" value="1"/>
</dbReference>
<dbReference type="Proteomes" id="UP000004699">
    <property type="component" value="Unassembled WGS sequence"/>
</dbReference>
<proteinExistence type="predicted"/>
<dbReference type="PANTHER" id="PTHR44688">
    <property type="entry name" value="DNA-BINDING TRANSCRIPTIONAL ACTIVATOR DEVR_DOSR"/>
    <property type="match status" value="1"/>
</dbReference>
<dbReference type="InterPro" id="IPR000792">
    <property type="entry name" value="Tscrpt_reg_LuxR_C"/>
</dbReference>
<evidence type="ECO:0000256" key="1">
    <source>
        <dbReference type="ARBA" id="ARBA00023015"/>
    </source>
</evidence>
<dbReference type="eggNOG" id="COG2197">
    <property type="taxonomic scope" value="Bacteria"/>
</dbReference>
<dbReference type="Gene3D" id="1.10.10.10">
    <property type="entry name" value="Winged helix-like DNA-binding domain superfamily/Winged helix DNA-binding domain"/>
    <property type="match status" value="1"/>
</dbReference>
<dbReference type="SMART" id="SM00421">
    <property type="entry name" value="HTH_LUXR"/>
    <property type="match status" value="1"/>
</dbReference>
<feature type="domain" description="HTH luxR-type" evidence="4">
    <location>
        <begin position="197"/>
        <end position="262"/>
    </location>
</feature>
<dbReference type="InterPro" id="IPR016032">
    <property type="entry name" value="Sig_transdc_resp-reg_C-effctor"/>
</dbReference>
<dbReference type="GO" id="GO:0003677">
    <property type="term" value="F:DNA binding"/>
    <property type="evidence" value="ECO:0007669"/>
    <property type="project" value="UniProtKB-KW"/>
</dbReference>